<reference evidence="1" key="1">
    <citation type="submission" date="2021-05" db="EMBL/GenBank/DDBJ databases">
        <authorList>
            <person name="Pan Q."/>
            <person name="Jouanno E."/>
            <person name="Zahm M."/>
            <person name="Klopp C."/>
            <person name="Cabau C."/>
            <person name="Louis A."/>
            <person name="Berthelot C."/>
            <person name="Parey E."/>
            <person name="Roest Crollius H."/>
            <person name="Montfort J."/>
            <person name="Robinson-Rechavi M."/>
            <person name="Bouchez O."/>
            <person name="Lampietro C."/>
            <person name="Lopez Roques C."/>
            <person name="Donnadieu C."/>
            <person name="Postlethwait J."/>
            <person name="Bobe J."/>
            <person name="Dillon D."/>
            <person name="Chandos A."/>
            <person name="von Hippel F."/>
            <person name="Guiguen Y."/>
        </authorList>
    </citation>
    <scope>NUCLEOTIDE SEQUENCE</scope>
    <source>
        <strain evidence="1">YG-Jan2019</strain>
    </source>
</reference>
<proteinExistence type="predicted"/>
<dbReference type="EMBL" id="CM055729">
    <property type="protein sequence ID" value="KAJ8015228.1"/>
    <property type="molecule type" value="Genomic_DNA"/>
</dbReference>
<keyword evidence="2" id="KW-1185">Reference proteome</keyword>
<gene>
    <name evidence="1" type="ORF">DPEC_G00023950</name>
</gene>
<evidence type="ECO:0000313" key="1">
    <source>
        <dbReference type="EMBL" id="KAJ8015228.1"/>
    </source>
</evidence>
<organism evidence="1 2">
    <name type="scientific">Dallia pectoralis</name>
    <name type="common">Alaska blackfish</name>
    <dbReference type="NCBI Taxonomy" id="75939"/>
    <lineage>
        <taxon>Eukaryota</taxon>
        <taxon>Metazoa</taxon>
        <taxon>Chordata</taxon>
        <taxon>Craniata</taxon>
        <taxon>Vertebrata</taxon>
        <taxon>Euteleostomi</taxon>
        <taxon>Actinopterygii</taxon>
        <taxon>Neopterygii</taxon>
        <taxon>Teleostei</taxon>
        <taxon>Protacanthopterygii</taxon>
        <taxon>Esociformes</taxon>
        <taxon>Umbridae</taxon>
        <taxon>Dallia</taxon>
    </lineage>
</organism>
<accession>A0ACC2HH94</accession>
<protein>
    <submittedName>
        <fullName evidence="1">Uncharacterized protein</fullName>
    </submittedName>
</protein>
<sequence length="634" mass="69396">MVGKIDALWQNTVEVRLKLSVRHQPSTVPPKSGEAARSSKVPAGCGAEEASVPHKSPLKPTINVSSTERGHRRTAQWSLRGSPGPPWVSRSVEERQTARLGKTVRLACPIEGDPPPLVLWVKDGRNVHPGWSRYRVLKQSLKIKEVELGDAGGYVCRVTNGFGSVALNYTLIVMDDTTAMQTDTQTDVQTDTQTVTQTDTPPAVEAPHTVPGQPDPTGEAWVKPRFSQPLKMRRRVLDKPVGSSVRLKCQAVGTPPPVISWWKDQALLTHPLQKNRPQWTLTLKNLQPQDSAKYTCHVSNPAGHINATYKLDVIERSHGKPVLTGTHPVNTTVEFGGTASFQCKVHSDVKPVVQWLKRVDPDTEGRYNSTLEVGGQHYVVLPTGDVWSRPDGSYLNKLAIIKARDEDAGMYICLGANTMGYNFRSAYLTVLPDPQVENTVTPPHLNSGLPWPLIIGIPAAALLIVGSIVLWLCHSRRRHNTLPPRPAIMAHRDHPILDKETGVATPCSAATSPEHPSQRLVGLGVPALGGHPKMYSKFYTDTHTHTHTHSHAHVDGSLFIGPPAIPLTDRGAQTKSSNTGSFTENQWITNLQDNPNVEIIWCTLHFNPLHGLSLPLKVCTVIIECVCSSACMPA</sequence>
<comment type="caution">
    <text evidence="1">The sequence shown here is derived from an EMBL/GenBank/DDBJ whole genome shotgun (WGS) entry which is preliminary data.</text>
</comment>
<evidence type="ECO:0000313" key="2">
    <source>
        <dbReference type="Proteomes" id="UP001157502"/>
    </source>
</evidence>
<name>A0ACC2HH94_DALPE</name>
<dbReference type="Proteomes" id="UP001157502">
    <property type="component" value="Chromosome 2"/>
</dbReference>